<dbReference type="InterPro" id="IPR011701">
    <property type="entry name" value="MFS"/>
</dbReference>
<keyword evidence="9" id="KW-1185">Reference proteome</keyword>
<dbReference type="GO" id="GO:0005886">
    <property type="term" value="C:plasma membrane"/>
    <property type="evidence" value="ECO:0007669"/>
    <property type="project" value="TreeGrafter"/>
</dbReference>
<keyword evidence="4 6" id="KW-0472">Membrane</keyword>
<feature type="transmembrane region" description="Helical" evidence="6">
    <location>
        <begin position="80"/>
        <end position="97"/>
    </location>
</feature>
<keyword evidence="3 6" id="KW-1133">Transmembrane helix</keyword>
<feature type="transmembrane region" description="Helical" evidence="6">
    <location>
        <begin position="166"/>
        <end position="188"/>
    </location>
</feature>
<dbReference type="PRINTS" id="PR01036">
    <property type="entry name" value="TCRTETB"/>
</dbReference>
<reference evidence="8" key="1">
    <citation type="submission" date="2021-07" db="EMBL/GenBank/DDBJ databases">
        <title>Elsinoe batatas strain:CRI-CJ2 Genome sequencing and assembly.</title>
        <authorList>
            <person name="Huang L."/>
        </authorList>
    </citation>
    <scope>NUCLEOTIDE SEQUENCE</scope>
    <source>
        <strain evidence="8">CRI-CJ2</strain>
    </source>
</reference>
<evidence type="ECO:0000256" key="3">
    <source>
        <dbReference type="ARBA" id="ARBA00022989"/>
    </source>
</evidence>
<dbReference type="Proteomes" id="UP000809789">
    <property type="component" value="Unassembled WGS sequence"/>
</dbReference>
<dbReference type="InterPro" id="IPR036259">
    <property type="entry name" value="MFS_trans_sf"/>
</dbReference>
<feature type="region of interest" description="Disordered" evidence="5">
    <location>
        <begin position="1"/>
        <end position="23"/>
    </location>
</feature>
<comment type="caution">
    <text evidence="8">The sequence shown here is derived from an EMBL/GenBank/DDBJ whole genome shotgun (WGS) entry which is preliminary data.</text>
</comment>
<gene>
    <name evidence="8" type="ORF">KVT40_008564</name>
</gene>
<evidence type="ECO:0000256" key="5">
    <source>
        <dbReference type="SAM" id="MobiDB-lite"/>
    </source>
</evidence>
<dbReference type="Gene3D" id="1.20.1720.10">
    <property type="entry name" value="Multidrug resistance protein D"/>
    <property type="match status" value="1"/>
</dbReference>
<comment type="subcellular location">
    <subcellularLocation>
        <location evidence="1">Membrane</location>
        <topology evidence="1">Multi-pass membrane protein</topology>
    </subcellularLocation>
</comment>
<sequence>MDRDVDHHASTPVVTPKPEHDRPGREIQTAHLELMTGWRLWLTIGCLAFGLLLSALETTIIATALVSITSNMGSYDKGNWIVTAYLVTYAGFLIVFARLSDLFGRKGTLITAYGLFTTFSLACGLSRTIDQLIVFRALQGVGGSGLYSLALAVMTEITPMKHIGAVTGLMGSIFATSSVLGPILGGLITSNTTWRWVFLLNVPPGVTAIVILIVWFPRNCGPLPIGLKTFKAIDSLGIATSLAGSVLILFSLESGGVVYSWQSASIIAPLAVGGACMIAFAVWQWTLSKERIGLTVLSLFPADLATRRVIGFTMLTAFLLGFPFMITIVFLPQRFQLQNNLSPSEAGIRMLALLLASAIGAGVSGLIVVKHNISWYLLFLAICLQIVGLALMSTLPVTSGTVTTAQYGYQVDRHSAMSNPDMSLRRICLARSLLDHHAILTYPDPTGIGGTTCRDNHENAGWVALGQRWSCHSLVTRVVHRIRHVLAGYKHDRVTVYPEELYLS</sequence>
<feature type="transmembrane region" description="Helical" evidence="6">
    <location>
        <begin position="109"/>
        <end position="127"/>
    </location>
</feature>
<feature type="transmembrane region" description="Helical" evidence="6">
    <location>
        <begin position="309"/>
        <end position="331"/>
    </location>
</feature>
<feature type="transmembrane region" description="Helical" evidence="6">
    <location>
        <begin position="266"/>
        <end position="288"/>
    </location>
</feature>
<dbReference type="EMBL" id="JAESVG020000010">
    <property type="protein sequence ID" value="KAG8623588.1"/>
    <property type="molecule type" value="Genomic_DNA"/>
</dbReference>
<evidence type="ECO:0000259" key="7">
    <source>
        <dbReference type="PROSITE" id="PS50850"/>
    </source>
</evidence>
<feature type="transmembrane region" description="Helical" evidence="6">
    <location>
        <begin position="194"/>
        <end position="216"/>
    </location>
</feature>
<evidence type="ECO:0000256" key="1">
    <source>
        <dbReference type="ARBA" id="ARBA00004141"/>
    </source>
</evidence>
<name>A0A8K0L0I9_9PEZI</name>
<feature type="transmembrane region" description="Helical" evidence="6">
    <location>
        <begin position="376"/>
        <end position="395"/>
    </location>
</feature>
<dbReference type="AlphaFoldDB" id="A0A8K0L0I9"/>
<organism evidence="8 9">
    <name type="scientific">Elsinoe batatas</name>
    <dbReference type="NCBI Taxonomy" id="2601811"/>
    <lineage>
        <taxon>Eukaryota</taxon>
        <taxon>Fungi</taxon>
        <taxon>Dikarya</taxon>
        <taxon>Ascomycota</taxon>
        <taxon>Pezizomycotina</taxon>
        <taxon>Dothideomycetes</taxon>
        <taxon>Dothideomycetidae</taxon>
        <taxon>Myriangiales</taxon>
        <taxon>Elsinoaceae</taxon>
        <taxon>Elsinoe</taxon>
    </lineage>
</organism>
<dbReference type="Pfam" id="PF07690">
    <property type="entry name" value="MFS_1"/>
    <property type="match status" value="1"/>
</dbReference>
<protein>
    <recommendedName>
        <fullName evidence="7">Major facilitator superfamily (MFS) profile domain-containing protein</fullName>
    </recommendedName>
</protein>
<feature type="transmembrane region" description="Helical" evidence="6">
    <location>
        <begin position="351"/>
        <end position="369"/>
    </location>
</feature>
<accession>A0A8K0L0I9</accession>
<dbReference type="OrthoDB" id="440553at2759"/>
<feature type="domain" description="Major facilitator superfamily (MFS) profile" evidence="7">
    <location>
        <begin position="43"/>
        <end position="504"/>
    </location>
</feature>
<dbReference type="PANTHER" id="PTHR23501">
    <property type="entry name" value="MAJOR FACILITATOR SUPERFAMILY"/>
    <property type="match status" value="1"/>
</dbReference>
<feature type="transmembrane region" description="Helical" evidence="6">
    <location>
        <begin position="133"/>
        <end position="154"/>
    </location>
</feature>
<feature type="transmembrane region" description="Helical" evidence="6">
    <location>
        <begin position="236"/>
        <end position="260"/>
    </location>
</feature>
<proteinExistence type="predicted"/>
<dbReference type="SUPFAM" id="SSF103473">
    <property type="entry name" value="MFS general substrate transporter"/>
    <property type="match status" value="1"/>
</dbReference>
<evidence type="ECO:0000256" key="4">
    <source>
        <dbReference type="ARBA" id="ARBA00023136"/>
    </source>
</evidence>
<evidence type="ECO:0000313" key="8">
    <source>
        <dbReference type="EMBL" id="KAG8623588.1"/>
    </source>
</evidence>
<evidence type="ECO:0000256" key="6">
    <source>
        <dbReference type="SAM" id="Phobius"/>
    </source>
</evidence>
<feature type="transmembrane region" description="Helical" evidence="6">
    <location>
        <begin position="40"/>
        <end position="68"/>
    </location>
</feature>
<keyword evidence="2 6" id="KW-0812">Transmembrane</keyword>
<dbReference type="InterPro" id="IPR020846">
    <property type="entry name" value="MFS_dom"/>
</dbReference>
<dbReference type="PANTHER" id="PTHR23501:SF43">
    <property type="entry name" value="MULTIDRUG TRANSPORTER, PUTATIVE (AFU_ORTHOLOGUE AFUA_6G03040)-RELATED"/>
    <property type="match status" value="1"/>
</dbReference>
<evidence type="ECO:0000256" key="2">
    <source>
        <dbReference type="ARBA" id="ARBA00022692"/>
    </source>
</evidence>
<evidence type="ECO:0000313" key="9">
    <source>
        <dbReference type="Proteomes" id="UP000809789"/>
    </source>
</evidence>
<dbReference type="GO" id="GO:0022857">
    <property type="term" value="F:transmembrane transporter activity"/>
    <property type="evidence" value="ECO:0007669"/>
    <property type="project" value="InterPro"/>
</dbReference>
<dbReference type="PROSITE" id="PS50850">
    <property type="entry name" value="MFS"/>
    <property type="match status" value="1"/>
</dbReference>